<dbReference type="Gramene" id="NC6G0256880.1">
    <property type="protein sequence ID" value="NC6G0256880.1:cds"/>
    <property type="gene ID" value="NC6G0256880"/>
</dbReference>
<dbReference type="AlphaFoldDB" id="A0A5K1DVV7"/>
<keyword evidence="3" id="KW-0268">Exocytosis</keyword>
<feature type="compositionally biased region" description="Acidic residues" evidence="4">
    <location>
        <begin position="142"/>
        <end position="151"/>
    </location>
</feature>
<keyword evidence="2 3" id="KW-0813">Transport</keyword>
<sequence>MKKVTLLSLFSGREKEGDGNRIGSAFPPKRLDAQKVQQILTAAETMVYKWDADTSAYAGITSLWYESRAEARKYLGCVSDLQSAMRFLSATDPSSPHLVKAQNLMVLAMKRLQKEFYQILAANRCHLDPESLSGRSSTSTSEFDEDNDSEDEIRKVGKSIVDVESASSLAMADLRSIAESMIAFGYGKECVKVYKILRKSIVDEGIYRLGIERMSSAQIQKMDWDVLEMKIRVWIHAVKVAVRTLFSGERFLCDHVFSASHSIGETCFADITGEAARLLFAFPESVAKGKYSPEKIFRILDLYDAIAELWPEIESTFSYEASGFVRAQAMSALIKLGDAIRSMMADFEAAILKDSSKAPVPGSGLHPMTRYVMNFLSVLADYRQIIADITADCPVKNPLPNAISECLNSEPIATRFAWLVLSLLCKIDGRSELYGDVSFSYLFLANNLHYIIQKVQSSELRVVLGDSWVTMHAEKLRQYSANYERTAWKKVTTALAEIPADANRDSVRQAFRRFNLAFEEAYRAQTAAVVVDSSLREELKSSIAQKIVPAYRSFYGRFRAFMRREVDGEPAVKFSPEDIENCLSGLFYGSGTGSAPPSVHLRASSR</sequence>
<dbReference type="GO" id="GO:0005546">
    <property type="term" value="F:phosphatidylinositol-4,5-bisphosphate binding"/>
    <property type="evidence" value="ECO:0007669"/>
    <property type="project" value="InterPro"/>
</dbReference>
<dbReference type="OrthoDB" id="1922221at2759"/>
<evidence type="ECO:0000259" key="5">
    <source>
        <dbReference type="Pfam" id="PF03081"/>
    </source>
</evidence>
<gene>
    <name evidence="6" type="ORF">NYM_LOCUS22233</name>
</gene>
<dbReference type="Gene3D" id="1.20.1280.170">
    <property type="entry name" value="Exocyst complex component Exo70"/>
    <property type="match status" value="1"/>
</dbReference>
<dbReference type="Pfam" id="PF03081">
    <property type="entry name" value="Exo70_C"/>
    <property type="match status" value="1"/>
</dbReference>
<evidence type="ECO:0000256" key="1">
    <source>
        <dbReference type="ARBA" id="ARBA00006756"/>
    </source>
</evidence>
<dbReference type="PANTHER" id="PTHR12542:SF17">
    <property type="entry name" value="EXOCYST SUBUNIT EXO70 FAMILY PROTEIN"/>
    <property type="match status" value="1"/>
</dbReference>
<organism evidence="6">
    <name type="scientific">Nymphaea colorata</name>
    <name type="common">pocket water lily</name>
    <dbReference type="NCBI Taxonomy" id="210225"/>
    <lineage>
        <taxon>Eukaryota</taxon>
        <taxon>Viridiplantae</taxon>
        <taxon>Streptophyta</taxon>
        <taxon>Embryophyta</taxon>
        <taxon>Tracheophyta</taxon>
        <taxon>Spermatophyta</taxon>
        <taxon>Magnoliopsida</taxon>
        <taxon>Nymphaeales</taxon>
        <taxon>Nymphaeaceae</taxon>
        <taxon>Nymphaea</taxon>
    </lineage>
</organism>
<proteinExistence type="inferred from homology"/>
<evidence type="ECO:0000256" key="3">
    <source>
        <dbReference type="RuleBase" id="RU365026"/>
    </source>
</evidence>
<dbReference type="FunFam" id="1.20.1280.170:FF:000003">
    <property type="entry name" value="Exocyst subunit Exo70 family protein"/>
    <property type="match status" value="1"/>
</dbReference>
<dbReference type="EMBL" id="LR721784">
    <property type="protein sequence ID" value="VVW43239.1"/>
    <property type="molecule type" value="Genomic_DNA"/>
</dbReference>
<dbReference type="SUPFAM" id="SSF74788">
    <property type="entry name" value="Cullin repeat-like"/>
    <property type="match status" value="1"/>
</dbReference>
<comment type="function">
    <text evidence="3">Component of the exocyst complex.</text>
</comment>
<dbReference type="PANTHER" id="PTHR12542">
    <property type="entry name" value="EXOCYST COMPLEX PROTEIN EXO70"/>
    <property type="match status" value="1"/>
</dbReference>
<evidence type="ECO:0000313" key="6">
    <source>
        <dbReference type="EMBL" id="VVW43239.1"/>
    </source>
</evidence>
<dbReference type="GO" id="GO:0015031">
    <property type="term" value="P:protein transport"/>
    <property type="evidence" value="ECO:0007669"/>
    <property type="project" value="UniProtKB-KW"/>
</dbReference>
<dbReference type="Pfam" id="PF20669">
    <property type="entry name" value="Exo70_N"/>
    <property type="match status" value="1"/>
</dbReference>
<dbReference type="OMA" id="KIAWLIL"/>
<keyword evidence="3" id="KW-0653">Protein transport</keyword>
<dbReference type="GO" id="GO:0000145">
    <property type="term" value="C:exocyst"/>
    <property type="evidence" value="ECO:0007669"/>
    <property type="project" value="InterPro"/>
</dbReference>
<protein>
    <recommendedName>
        <fullName evidence="3">Exocyst subunit Exo70 family protein</fullName>
    </recommendedName>
</protein>
<feature type="region of interest" description="Disordered" evidence="4">
    <location>
        <begin position="130"/>
        <end position="151"/>
    </location>
</feature>
<accession>A0A5K1DVV7</accession>
<reference evidence="6" key="1">
    <citation type="submission" date="2019-09" db="EMBL/GenBank/DDBJ databases">
        <authorList>
            <person name="Zhang L."/>
        </authorList>
    </citation>
    <scope>NUCLEOTIDE SEQUENCE</scope>
</reference>
<feature type="compositionally biased region" description="Low complexity" evidence="4">
    <location>
        <begin position="131"/>
        <end position="141"/>
    </location>
</feature>
<name>A0A5K1DVV7_9MAGN</name>
<feature type="domain" description="Exocyst complex subunit Exo70 C-terminal" evidence="5">
    <location>
        <begin position="234"/>
        <end position="584"/>
    </location>
</feature>
<dbReference type="InterPro" id="IPR016159">
    <property type="entry name" value="Cullin_repeat-like_dom_sf"/>
</dbReference>
<comment type="similarity">
    <text evidence="1 3">Belongs to the EXO70 family.</text>
</comment>
<dbReference type="InterPro" id="IPR004140">
    <property type="entry name" value="Exo70"/>
</dbReference>
<evidence type="ECO:0000256" key="4">
    <source>
        <dbReference type="SAM" id="MobiDB-lite"/>
    </source>
</evidence>
<dbReference type="InterPro" id="IPR046364">
    <property type="entry name" value="Exo70_C"/>
</dbReference>
<evidence type="ECO:0000256" key="2">
    <source>
        <dbReference type="ARBA" id="ARBA00022448"/>
    </source>
</evidence>
<dbReference type="GO" id="GO:0006887">
    <property type="term" value="P:exocytosis"/>
    <property type="evidence" value="ECO:0007669"/>
    <property type="project" value="UniProtKB-KW"/>
</dbReference>